<dbReference type="SUPFAM" id="SSF57667">
    <property type="entry name" value="beta-beta-alpha zinc fingers"/>
    <property type="match status" value="4"/>
</dbReference>
<evidence type="ECO:0000256" key="8">
    <source>
        <dbReference type="ARBA" id="ARBA00023242"/>
    </source>
</evidence>
<feature type="compositionally biased region" description="Polar residues" evidence="11">
    <location>
        <begin position="139"/>
        <end position="148"/>
    </location>
</feature>
<reference evidence="13" key="1">
    <citation type="journal article" date="2023" name="G3 (Bethesda)">
        <title>A reference genome for the long-term kleptoplast-retaining sea slug Elysia crispata morphotype clarki.</title>
        <authorList>
            <person name="Eastman K.E."/>
            <person name="Pendleton A.L."/>
            <person name="Shaikh M.A."/>
            <person name="Suttiyut T."/>
            <person name="Ogas R."/>
            <person name="Tomko P."/>
            <person name="Gavelis G."/>
            <person name="Widhalm J.R."/>
            <person name="Wisecaver J.H."/>
        </authorList>
    </citation>
    <scope>NUCLEOTIDE SEQUENCE</scope>
    <source>
        <strain evidence="13">ECLA1</strain>
    </source>
</reference>
<name>A0AAE1CQQ5_9GAST</name>
<comment type="subcellular location">
    <subcellularLocation>
        <location evidence="1">Nucleus</location>
    </subcellularLocation>
</comment>
<sequence>MKPRPRSSIVWSVMESVDDTTVMCKLCGKKFILHNNSTTSLLRHLYKIHPEQVSASDNSNQYQTCNSNVDSLNSTHAKWNNAKSTTDATQDNEVNFLDETSDEDIEQAADEDNTTRLERRSPASKLRSKLISTCDKRTQGYQPGNLNQSEREKEQSKDLCYSQDLHFSRKTKSMVWRFMNRNGPYSASCKICRKSFAIQRGSTTSMRRHLRAFHSDTLEKDEEWNLELASKSNAYSIDDTRPSSTNKTEPSASNLLDLENNTWRHKPRSSIVWSVMENLDDTTVQCMVCGAELCYNNNSTTNLLNHLYRRHPEKIGATANNITNKRKKRISVAWQFMHRDGPSKATCKICKRSLTLPGQGSTGCMLRHLRDVHPGTLENSNDEKLLSAQFSKSNESTEDNRELSSVNQTEPFASSNSELFSISSTKSHIAKRQDMPSRKESQKVAFLQHSQLFTTYTQLIISDLHPCSLVESTGFKNFVKMINPKVTVPEKKKIEDDMLQLHKELQNQLQKQIDEAADISLSIEIWKYKEGQKYMTVTGHFVSKNWEQKSVILNSVLLDRFSTLDVDIAEKLVQIMKNWEIESKVSSITTDGSELLASVVLQVNKPHVQCIAHVLNNMVQKSLKSSHDFECLVTKVRYMASLFDHSVEASEELRQLQTLERKTPIKLSKDSEAEWITTYKMLKSYQELHTFILKLVKDETTEGNISLTSEEFDSLNRYVSLLEPFFLAAEEITSEGFISLSKCLPVFEILQQMIFSQVKIGSDSKEIFTDSSLAEKDSVHALTIQLNEQLGEFVRDNVTDRKNILSYSATLFDPRFKLIVLKDADLYNYVENELKVQMKENEVADSVDENPFDSPAGTALNTHSSSLWSSFDETVKMSVREKPVYELQRYIEENPVSRQEIPLLYWKEREPLYPKLCNVVKKFLSIPATSVPSIQVFSEEEKKKMSRRSFLEESNIDRILFLNSFQASTQST</sequence>
<keyword evidence="4" id="KW-0862">Zinc</keyword>
<accession>A0AAE1CQQ5</accession>
<feature type="region of interest" description="Disordered" evidence="11">
    <location>
        <begin position="390"/>
        <end position="410"/>
    </location>
</feature>
<dbReference type="InterPro" id="IPR052035">
    <property type="entry name" value="ZnF_BED_domain_contain"/>
</dbReference>
<dbReference type="Pfam" id="PF02892">
    <property type="entry name" value="zf-BED"/>
    <property type="match status" value="4"/>
</dbReference>
<keyword evidence="5" id="KW-0805">Transcription regulation</keyword>
<dbReference type="SUPFAM" id="SSF140996">
    <property type="entry name" value="Hermes dimerisation domain"/>
    <property type="match status" value="1"/>
</dbReference>
<feature type="domain" description="BED-type" evidence="12">
    <location>
        <begin position="328"/>
        <end position="380"/>
    </location>
</feature>
<dbReference type="InterPro" id="IPR012337">
    <property type="entry name" value="RNaseH-like_sf"/>
</dbReference>
<evidence type="ECO:0000256" key="10">
    <source>
        <dbReference type="SAM" id="Coils"/>
    </source>
</evidence>
<keyword evidence="8" id="KW-0539">Nucleus</keyword>
<keyword evidence="14" id="KW-1185">Reference proteome</keyword>
<proteinExistence type="predicted"/>
<dbReference type="GO" id="GO:0009791">
    <property type="term" value="P:post-embryonic development"/>
    <property type="evidence" value="ECO:0007669"/>
    <property type="project" value="UniProtKB-ARBA"/>
</dbReference>
<dbReference type="GO" id="GO:0005634">
    <property type="term" value="C:nucleus"/>
    <property type="evidence" value="ECO:0007669"/>
    <property type="project" value="UniProtKB-SubCell"/>
</dbReference>
<feature type="region of interest" description="Disordered" evidence="11">
    <location>
        <begin position="137"/>
        <end position="158"/>
    </location>
</feature>
<feature type="domain" description="BED-type" evidence="12">
    <location>
        <begin position="267"/>
        <end position="318"/>
    </location>
</feature>
<keyword evidence="7" id="KW-0804">Transcription</keyword>
<evidence type="ECO:0000313" key="13">
    <source>
        <dbReference type="EMBL" id="KAK3729237.1"/>
    </source>
</evidence>
<evidence type="ECO:0000256" key="11">
    <source>
        <dbReference type="SAM" id="MobiDB-lite"/>
    </source>
</evidence>
<dbReference type="GO" id="GO:0008270">
    <property type="term" value="F:zinc ion binding"/>
    <property type="evidence" value="ECO:0007669"/>
    <property type="project" value="UniProtKB-KW"/>
</dbReference>
<evidence type="ECO:0000256" key="2">
    <source>
        <dbReference type="ARBA" id="ARBA00022723"/>
    </source>
</evidence>
<evidence type="ECO:0000313" key="14">
    <source>
        <dbReference type="Proteomes" id="UP001283361"/>
    </source>
</evidence>
<dbReference type="SUPFAM" id="SSF53098">
    <property type="entry name" value="Ribonuclease H-like"/>
    <property type="match status" value="1"/>
</dbReference>
<keyword evidence="2" id="KW-0479">Metal-binding</keyword>
<feature type="coiled-coil region" evidence="10">
    <location>
        <begin position="491"/>
        <end position="522"/>
    </location>
</feature>
<comment type="caution">
    <text evidence="13">The sequence shown here is derived from an EMBL/GenBank/DDBJ whole genome shotgun (WGS) entry which is preliminary data.</text>
</comment>
<protein>
    <recommendedName>
        <fullName evidence="12">BED-type domain-containing protein</fullName>
    </recommendedName>
</protein>
<evidence type="ECO:0000256" key="7">
    <source>
        <dbReference type="ARBA" id="ARBA00023163"/>
    </source>
</evidence>
<feature type="compositionally biased region" description="Acidic residues" evidence="11">
    <location>
        <begin position="101"/>
        <end position="112"/>
    </location>
</feature>
<evidence type="ECO:0000256" key="5">
    <source>
        <dbReference type="ARBA" id="ARBA00023015"/>
    </source>
</evidence>
<dbReference type="GO" id="GO:0003677">
    <property type="term" value="F:DNA binding"/>
    <property type="evidence" value="ECO:0007669"/>
    <property type="project" value="UniProtKB-KW"/>
</dbReference>
<keyword evidence="6" id="KW-0238">DNA-binding</keyword>
<dbReference type="Pfam" id="PF05699">
    <property type="entry name" value="Dimer_Tnp_hAT"/>
    <property type="match status" value="1"/>
</dbReference>
<evidence type="ECO:0000256" key="4">
    <source>
        <dbReference type="ARBA" id="ARBA00022833"/>
    </source>
</evidence>
<dbReference type="InterPro" id="IPR008906">
    <property type="entry name" value="HATC_C_dom"/>
</dbReference>
<dbReference type="PANTHER" id="PTHR46481">
    <property type="entry name" value="ZINC FINGER BED DOMAIN-CONTAINING PROTEIN 4"/>
    <property type="match status" value="1"/>
</dbReference>
<keyword evidence="3 9" id="KW-0863">Zinc-finger</keyword>
<dbReference type="InterPro" id="IPR036236">
    <property type="entry name" value="Znf_C2H2_sf"/>
</dbReference>
<feature type="domain" description="BED-type" evidence="12">
    <location>
        <begin position="170"/>
        <end position="221"/>
    </location>
</feature>
<feature type="region of interest" description="Disordered" evidence="11">
    <location>
        <begin position="101"/>
        <end position="123"/>
    </location>
</feature>
<evidence type="ECO:0000256" key="9">
    <source>
        <dbReference type="PROSITE-ProRule" id="PRU00027"/>
    </source>
</evidence>
<evidence type="ECO:0000256" key="1">
    <source>
        <dbReference type="ARBA" id="ARBA00004123"/>
    </source>
</evidence>
<evidence type="ECO:0000256" key="6">
    <source>
        <dbReference type="ARBA" id="ARBA00023125"/>
    </source>
</evidence>
<dbReference type="EMBL" id="JAWDGP010007151">
    <property type="protein sequence ID" value="KAK3729237.1"/>
    <property type="molecule type" value="Genomic_DNA"/>
</dbReference>
<evidence type="ECO:0000256" key="3">
    <source>
        <dbReference type="ARBA" id="ARBA00022771"/>
    </source>
</evidence>
<dbReference type="GO" id="GO:0046983">
    <property type="term" value="F:protein dimerization activity"/>
    <property type="evidence" value="ECO:0007669"/>
    <property type="project" value="InterPro"/>
</dbReference>
<keyword evidence="10" id="KW-0175">Coiled coil</keyword>
<dbReference type="SMART" id="SM00614">
    <property type="entry name" value="ZnF_BED"/>
    <property type="match status" value="4"/>
</dbReference>
<dbReference type="PANTHER" id="PTHR46481:SF10">
    <property type="entry name" value="ZINC FINGER BED DOMAIN-CONTAINING PROTEIN 39"/>
    <property type="match status" value="1"/>
</dbReference>
<dbReference type="AlphaFoldDB" id="A0AAE1CQQ5"/>
<dbReference type="InterPro" id="IPR003656">
    <property type="entry name" value="Znf_BED"/>
</dbReference>
<organism evidence="13 14">
    <name type="scientific">Elysia crispata</name>
    <name type="common">lettuce slug</name>
    <dbReference type="NCBI Taxonomy" id="231223"/>
    <lineage>
        <taxon>Eukaryota</taxon>
        <taxon>Metazoa</taxon>
        <taxon>Spiralia</taxon>
        <taxon>Lophotrochozoa</taxon>
        <taxon>Mollusca</taxon>
        <taxon>Gastropoda</taxon>
        <taxon>Heterobranchia</taxon>
        <taxon>Euthyneura</taxon>
        <taxon>Panpulmonata</taxon>
        <taxon>Sacoglossa</taxon>
        <taxon>Placobranchoidea</taxon>
        <taxon>Plakobranchidae</taxon>
        <taxon>Elysia</taxon>
    </lineage>
</organism>
<evidence type="ECO:0000259" key="12">
    <source>
        <dbReference type="PROSITE" id="PS50808"/>
    </source>
</evidence>
<gene>
    <name evidence="13" type="ORF">RRG08_008564</name>
</gene>
<feature type="domain" description="BED-type" evidence="12">
    <location>
        <begin position="5"/>
        <end position="56"/>
    </location>
</feature>
<dbReference type="PROSITE" id="PS50808">
    <property type="entry name" value="ZF_BED"/>
    <property type="match status" value="4"/>
</dbReference>
<dbReference type="Proteomes" id="UP001283361">
    <property type="component" value="Unassembled WGS sequence"/>
</dbReference>